<keyword evidence="5" id="KW-1185">Reference proteome</keyword>
<dbReference type="AlphaFoldDB" id="A0A0D2H5B9"/>
<keyword evidence="1 3" id="KW-0963">Cytoplasm</keyword>
<dbReference type="Proteomes" id="UP000053029">
    <property type="component" value="Unassembled WGS sequence"/>
</dbReference>
<evidence type="ECO:0000256" key="2">
    <source>
        <dbReference type="ARBA" id="ARBA00022694"/>
    </source>
</evidence>
<dbReference type="GO" id="GO:0016779">
    <property type="term" value="F:nucleotidyltransferase activity"/>
    <property type="evidence" value="ECO:0007669"/>
    <property type="project" value="UniProtKB-UniRule"/>
</dbReference>
<evidence type="ECO:0000313" key="4">
    <source>
        <dbReference type="EMBL" id="KIW86035.1"/>
    </source>
</evidence>
<comment type="function">
    <text evidence="3">Plays a central role in 2-thiolation of mcm(5)S(2)U at tRNA wobble positions of tRNA(Lys), tRNA(Glu) and tRNA(Gln). May act by forming a heterodimer with NCS6 that ligates sulfur from thiocarboxylated URM1 onto the uridine of tRNAs at wobble position. Prior mcm(5) tRNA modification by the elongator complex is required for 2-thiolation. May also be involved in protein urmylation.</text>
</comment>
<accession>A0A0D2H5B9</accession>
<comment type="similarity">
    <text evidence="3">Belongs to the CTU2/NCS2 family.</text>
</comment>
<gene>
    <name evidence="3" type="primary">NCS2</name>
    <name evidence="3" type="synonym">CTU2</name>
    <name evidence="4" type="ORF">Z517_01429</name>
</gene>
<evidence type="ECO:0000313" key="5">
    <source>
        <dbReference type="Proteomes" id="UP000053029"/>
    </source>
</evidence>
<name>A0A0D2H5B9_9EURO</name>
<dbReference type="GO" id="GO:0016783">
    <property type="term" value="F:sulfurtransferase activity"/>
    <property type="evidence" value="ECO:0007669"/>
    <property type="project" value="TreeGrafter"/>
</dbReference>
<proteinExistence type="inferred from homology"/>
<dbReference type="OrthoDB" id="25129at2759"/>
<dbReference type="Gene3D" id="3.40.50.620">
    <property type="entry name" value="HUPs"/>
    <property type="match status" value="1"/>
</dbReference>
<dbReference type="STRING" id="1442368.A0A0D2H5B9"/>
<dbReference type="VEuPathDB" id="FungiDB:Z517_01429"/>
<dbReference type="PANTHER" id="PTHR20882">
    <property type="entry name" value="CYTOPLASMIC TRNA 2-THIOLATION PROTEIN 2"/>
    <property type="match status" value="1"/>
</dbReference>
<organism evidence="4 5">
    <name type="scientific">Fonsecaea pedrosoi CBS 271.37</name>
    <dbReference type="NCBI Taxonomy" id="1442368"/>
    <lineage>
        <taxon>Eukaryota</taxon>
        <taxon>Fungi</taxon>
        <taxon>Dikarya</taxon>
        <taxon>Ascomycota</taxon>
        <taxon>Pezizomycotina</taxon>
        <taxon>Eurotiomycetes</taxon>
        <taxon>Chaetothyriomycetidae</taxon>
        <taxon>Chaetothyriales</taxon>
        <taxon>Herpotrichiellaceae</taxon>
        <taxon>Fonsecaea</taxon>
    </lineage>
</organism>
<dbReference type="EMBL" id="KN846969">
    <property type="protein sequence ID" value="KIW86035.1"/>
    <property type="molecule type" value="Genomic_DNA"/>
</dbReference>
<dbReference type="GO" id="GO:0032447">
    <property type="term" value="P:protein urmylation"/>
    <property type="evidence" value="ECO:0007669"/>
    <property type="project" value="UniProtKB-UniRule"/>
</dbReference>
<dbReference type="InterPro" id="IPR019407">
    <property type="entry name" value="CTU2"/>
</dbReference>
<dbReference type="PANTHER" id="PTHR20882:SF14">
    <property type="entry name" value="CYTOPLASMIC TRNA 2-THIOLATION PROTEIN 2"/>
    <property type="match status" value="1"/>
</dbReference>
<dbReference type="RefSeq" id="XP_013289843.1">
    <property type="nucleotide sequence ID" value="XM_013434389.1"/>
</dbReference>
<dbReference type="SUPFAM" id="SSF52402">
    <property type="entry name" value="Adenine nucleotide alpha hydrolases-like"/>
    <property type="match status" value="1"/>
</dbReference>
<dbReference type="GO" id="GO:0000049">
    <property type="term" value="F:tRNA binding"/>
    <property type="evidence" value="ECO:0007669"/>
    <property type="project" value="InterPro"/>
</dbReference>
<reference evidence="4 5" key="1">
    <citation type="submission" date="2015-01" db="EMBL/GenBank/DDBJ databases">
        <title>The Genome Sequence of Fonsecaea pedrosoi CBS 271.37.</title>
        <authorList>
            <consortium name="The Broad Institute Genomics Platform"/>
            <person name="Cuomo C."/>
            <person name="de Hoog S."/>
            <person name="Gorbushina A."/>
            <person name="Stielow B."/>
            <person name="Teixiera M."/>
            <person name="Abouelleil A."/>
            <person name="Chapman S.B."/>
            <person name="Priest M."/>
            <person name="Young S.K."/>
            <person name="Wortman J."/>
            <person name="Nusbaum C."/>
            <person name="Birren B."/>
        </authorList>
    </citation>
    <scope>NUCLEOTIDE SEQUENCE [LARGE SCALE GENOMIC DNA]</scope>
    <source>
        <strain evidence="4 5">CBS 271.37</strain>
    </source>
</reference>
<keyword evidence="2 3" id="KW-0819">tRNA processing</keyword>
<dbReference type="GO" id="GO:0002143">
    <property type="term" value="P:tRNA wobble position uridine thiolation"/>
    <property type="evidence" value="ECO:0007669"/>
    <property type="project" value="TreeGrafter"/>
</dbReference>
<dbReference type="UniPathway" id="UPA00988"/>
<sequence length="368" mass="41055">MTTGIQGDVCVDCQEHPASLDIRYRRLCATCFIRYVNSKILKRMESYRFKNLAGDQKRRLFLPISGGVSSLVLLQVLDAQLRKQMENRNRTAYGLIIARVVLPDIETRAEVEEHYQAVRSRLPLHDFLPLFYLHDVFRLDEKIDRSLTHLGIDRHEGEENETFLHRVLSACTSVTARADLISILLRRLLVSIAKQQSCEAVLWGHSDSRLAALALADVAKGRGGSVSSTIADGLSVYGVNFNYPSRDLFKVELQTYAQVLSNPLVVESRDEMTDRQPSTIRNTSIDDLLSNYIIGQGVKYPGIMANVVRTASKLQVKAANHETNTCPVCGMPAITHHESSLESTVLCYGCARVKQDIKPQDSSGYGGS</sequence>
<evidence type="ECO:0000256" key="1">
    <source>
        <dbReference type="ARBA" id="ARBA00022490"/>
    </source>
</evidence>
<protein>
    <recommendedName>
        <fullName evidence="3">Cytoplasmic tRNA 2-thiolation protein 2</fullName>
    </recommendedName>
</protein>
<dbReference type="Pfam" id="PF10288">
    <property type="entry name" value="CTU2"/>
    <property type="match status" value="1"/>
</dbReference>
<dbReference type="HAMAP" id="MF_03054">
    <property type="entry name" value="CTU2"/>
    <property type="match status" value="1"/>
</dbReference>
<dbReference type="HOGENOM" id="CLU_024534_3_0_1"/>
<dbReference type="GeneID" id="25300919"/>
<evidence type="ECO:0000256" key="3">
    <source>
        <dbReference type="HAMAP-Rule" id="MF_03054"/>
    </source>
</evidence>
<dbReference type="InterPro" id="IPR014729">
    <property type="entry name" value="Rossmann-like_a/b/a_fold"/>
</dbReference>
<comment type="subcellular location">
    <subcellularLocation>
        <location evidence="3">Cytoplasm</location>
    </subcellularLocation>
</comment>
<dbReference type="GO" id="GO:0005829">
    <property type="term" value="C:cytosol"/>
    <property type="evidence" value="ECO:0007669"/>
    <property type="project" value="TreeGrafter"/>
</dbReference>
<comment type="pathway">
    <text evidence="3">tRNA modification; 5-methoxycarbonylmethyl-2-thiouridine-tRNA biosynthesis.</text>
</comment>